<evidence type="ECO:0000313" key="9">
    <source>
        <dbReference type="Proteomes" id="UP000231179"/>
    </source>
</evidence>
<dbReference type="RefSeq" id="WP_100254998.1">
    <property type="nucleotide sequence ID" value="NZ_CP015819.1"/>
</dbReference>
<evidence type="ECO:0000256" key="4">
    <source>
        <dbReference type="ARBA" id="ARBA00022989"/>
    </source>
</evidence>
<gene>
    <name evidence="8" type="ORF">SCLAR_v1c11660</name>
</gene>
<dbReference type="Pfam" id="PF02687">
    <property type="entry name" value="FtsX"/>
    <property type="match status" value="1"/>
</dbReference>
<evidence type="ECO:0000313" key="8">
    <source>
        <dbReference type="EMBL" id="ATX71466.1"/>
    </source>
</evidence>
<feature type="transmembrane region" description="Helical" evidence="6">
    <location>
        <begin position="769"/>
        <end position="799"/>
    </location>
</feature>
<feature type="transmembrane region" description="Helical" evidence="6">
    <location>
        <begin position="703"/>
        <end position="729"/>
    </location>
</feature>
<reference evidence="8 9" key="1">
    <citation type="submission" date="2017-11" db="EMBL/GenBank/DDBJ databases">
        <title>Complete genome sequence of Spiroplasma clarkii CN-5 (DSM 19994).</title>
        <authorList>
            <person name="Tsai Y.-M."/>
            <person name="Chang A."/>
            <person name="Lo W.-S."/>
            <person name="Kuo C.-H."/>
        </authorList>
    </citation>
    <scope>NUCLEOTIDE SEQUENCE [LARGE SCALE GENOMIC DNA]</scope>
    <source>
        <strain evidence="8 9">CN-5</strain>
    </source>
</reference>
<dbReference type="InterPro" id="IPR003838">
    <property type="entry name" value="ABC3_permease_C"/>
</dbReference>
<evidence type="ECO:0000256" key="5">
    <source>
        <dbReference type="ARBA" id="ARBA00023136"/>
    </source>
</evidence>
<feature type="transmembrane region" description="Helical" evidence="6">
    <location>
        <begin position="658"/>
        <end position="683"/>
    </location>
</feature>
<keyword evidence="2" id="KW-1003">Cell membrane</keyword>
<keyword evidence="9" id="KW-1185">Reference proteome</keyword>
<dbReference type="KEGG" id="scla:SCLARK_001662"/>
<evidence type="ECO:0000259" key="7">
    <source>
        <dbReference type="Pfam" id="PF02687"/>
    </source>
</evidence>
<feature type="transmembrane region" description="Helical" evidence="6">
    <location>
        <begin position="1430"/>
        <end position="1452"/>
    </location>
</feature>
<feature type="transmembrane region" description="Helical" evidence="6">
    <location>
        <begin position="1331"/>
        <end position="1364"/>
    </location>
</feature>
<sequence>MLLFKNGFMKFIKDYVQFIIFILLILLSVVFTSTFGISASNLIRTKDRITQNYVPYDYSFRYTTSGYDANDVQTLNPWFAFNLDVLSANQTSYATLIIGANDAVLKPYEFKIAKNQKGEFTYDSAIYEIYGTYYVNFGFGDTESKYDPANIRPYQPSQGEVVSRFNLQQKLAIVQSGEFGRFYRFNFENAAFKNSLFGQLYQKFNYFQGNLSTSDLTVASNLFDYMFYVNNSAITSTIKNVIAQIYKVEQDATIVETRINFQSAENEPESLEEIKTKGFNGRIGRVFTSLDEDSAKSQYYLADRSTIAEVFDNKNQRSYGIEQLYKNGTYAIKDFEARNLFWSPQEPAGFIIDQKNITSRNLFETYFKILGNLTNFTVELTSEVVMWNKEGQKFRFISSFYNTTTITSNNQKIDETHFYYPESYTIYDQLQGNDVLTRNSFMASSGWVEENQWELGKIYKIFPEFNTKADEFRLDAIGTDYYNTYPTIYEEDLISNQSNEAVFYTNSITFEKYFNYLESRAPLVPSSNYQDVSRTYMRYFGEQNSLVDNVKLFQLYLADNMVTLPDAIEALTTNTFNDDLRYARANLEAKDATSTLALRSELIMTVSSLFLAILIIFCLIFMLCIAFMIYTIVKKVMVSQRGQIGNLKSLGYSNGKILINYLAYMGLPLLVIVPIGWALSIFLQTPVMKVFENYFNIPVLFTIDWQILIFLLLGFLILNTIVVGIVAYATIRQNPLALLAPSKSHQPNLTLTRLIYKFKYQRFTSKLRMILVSTSVSSLFTFLGVITFSSLILTFASILPSSMTKMKEEYFTRIDYNNDYSYANQVTNNPLTRPAFYQVTADRQASNAAVSIFNTYVKRNLSETSGSAYYNLLADAEVLGNQYFAQSFEDVVYNNLLTFKGITISPQTLHDVIAAGNLASPEAGKAVTTTVNNFACQVLPTLFAQEPISGIDNVDGCIKNISNNILPSTIKQLWEADETNYLNFAFNFGAIPVNLDFDELYTRLQANDFKSGLNLEGFGLDLTRTDHQIQFSNLQTIKYQSNLDYIPVLINEKLKVRGYQVGQEFTIKTPTNKLAVKEIDKSQFLDTSAWSYKVNGKSIDLATMKLDKFSYLIPDAEQEGGFYYRDEAGDMVEYYNLKDITLQLDVKNVDVELLNKVNNDYEAYSGQKLAADSNGILTVNPFDIYTYEDNRHVPIDLFQIAMTGTNSWLNIALKEGLLHNQIFEEESKPLKIVGIEKVYNGDRFFMDQIYANEFLGYQEPETRQIFADGSSINIYSNAKLSASAVATDHFENYLLTPSNMNNTTDGFAAFMKPTIGQTDFIKIREAAVEDLIASTLAIVIVLILICIITSIIVIYLMTDMFVGHYKTFMSYMRIQGYFMKEINSVVMWIFLPLTLVGAALGIGIVLLTLYTIVPAALLILNVAVGFLLNWWLLPMVLVLTILIFGISYTIILKSLANVQLAKILG</sequence>
<feature type="transmembrane region" description="Helical" evidence="6">
    <location>
        <begin position="609"/>
        <end position="633"/>
    </location>
</feature>
<evidence type="ECO:0000256" key="6">
    <source>
        <dbReference type="SAM" id="Phobius"/>
    </source>
</evidence>
<dbReference type="OrthoDB" id="386933at2"/>
<keyword evidence="5 6" id="KW-0472">Membrane</keyword>
<dbReference type="EMBL" id="CP024870">
    <property type="protein sequence ID" value="ATX71466.1"/>
    <property type="molecule type" value="Genomic_DNA"/>
</dbReference>
<organism evidence="8 9">
    <name type="scientific">Spiroplasma clarkii</name>
    <dbReference type="NCBI Taxonomy" id="2139"/>
    <lineage>
        <taxon>Bacteria</taxon>
        <taxon>Bacillati</taxon>
        <taxon>Mycoplasmatota</taxon>
        <taxon>Mollicutes</taxon>
        <taxon>Entomoplasmatales</taxon>
        <taxon>Spiroplasmataceae</taxon>
        <taxon>Spiroplasma</taxon>
    </lineage>
</organism>
<proteinExistence type="predicted"/>
<feature type="transmembrane region" description="Helical" evidence="6">
    <location>
        <begin position="1385"/>
        <end position="1410"/>
    </location>
</feature>
<comment type="subcellular location">
    <subcellularLocation>
        <location evidence="1">Cell membrane</location>
        <topology evidence="1">Multi-pass membrane protein</topology>
    </subcellularLocation>
</comment>
<feature type="domain" description="ABC3 transporter permease C-terminal" evidence="7">
    <location>
        <begin position="615"/>
        <end position="735"/>
    </location>
</feature>
<name>A0A1Y0L2Z1_9MOLU</name>
<evidence type="ECO:0000256" key="1">
    <source>
        <dbReference type="ARBA" id="ARBA00004651"/>
    </source>
</evidence>
<keyword evidence="3 6" id="KW-0812">Transmembrane</keyword>
<dbReference type="Proteomes" id="UP000231179">
    <property type="component" value="Chromosome"/>
</dbReference>
<evidence type="ECO:0000256" key="2">
    <source>
        <dbReference type="ARBA" id="ARBA00022475"/>
    </source>
</evidence>
<protein>
    <submittedName>
        <fullName evidence="8">ABC transporter permease</fullName>
    </submittedName>
</protein>
<evidence type="ECO:0000256" key="3">
    <source>
        <dbReference type="ARBA" id="ARBA00022692"/>
    </source>
</evidence>
<accession>A0A1Y0L2Z1</accession>
<keyword evidence="4 6" id="KW-1133">Transmembrane helix</keyword>
<dbReference type="GO" id="GO:0005886">
    <property type="term" value="C:plasma membrane"/>
    <property type="evidence" value="ECO:0007669"/>
    <property type="project" value="UniProtKB-SubCell"/>
</dbReference>